<dbReference type="Pfam" id="PF02023">
    <property type="entry name" value="SCAN"/>
    <property type="match status" value="1"/>
</dbReference>
<evidence type="ECO:0000256" key="10">
    <source>
        <dbReference type="ARBA" id="ARBA00023125"/>
    </source>
</evidence>
<feature type="domain" description="C2H2-type" evidence="15">
    <location>
        <begin position="648"/>
        <end position="675"/>
    </location>
</feature>
<protein>
    <recommendedName>
        <fullName evidence="20">Zinc finger protein 215</fullName>
    </recommendedName>
</protein>
<dbReference type="InterPro" id="IPR013087">
    <property type="entry name" value="Znf_C2H2_type"/>
</dbReference>
<comment type="subcellular location">
    <subcellularLocation>
        <location evidence="2">Nucleus</location>
    </subcellularLocation>
</comment>
<dbReference type="PROSITE" id="PS50157">
    <property type="entry name" value="ZINC_FINGER_C2H2_2"/>
    <property type="match status" value="12"/>
</dbReference>
<keyword evidence="6 13" id="KW-0863">Zinc-finger</keyword>
<dbReference type="InterPro" id="IPR036051">
    <property type="entry name" value="KRAB_dom_sf"/>
</dbReference>
<comment type="similarity">
    <text evidence="3">Belongs to the krueppel C2H2-type zinc-finger protein family.</text>
</comment>
<feature type="domain" description="C2H2-type" evidence="15">
    <location>
        <begin position="422"/>
        <end position="449"/>
    </location>
</feature>
<dbReference type="GeneTree" id="ENSGT00940000154411"/>
<evidence type="ECO:0000256" key="2">
    <source>
        <dbReference type="ARBA" id="ARBA00004123"/>
    </source>
</evidence>
<feature type="domain" description="C2H2-type" evidence="15">
    <location>
        <begin position="564"/>
        <end position="591"/>
    </location>
</feature>
<keyword evidence="8" id="KW-0832">Ubl conjugation</keyword>
<dbReference type="FunFam" id="3.30.160.60:FF:000698">
    <property type="entry name" value="Zinc finger with KRAB and SCAN domains 7"/>
    <property type="match status" value="1"/>
</dbReference>
<dbReference type="SUPFAM" id="SSF57667">
    <property type="entry name" value="beta-beta-alpha zinc fingers"/>
    <property type="match status" value="7"/>
</dbReference>
<dbReference type="InterPro" id="IPR001909">
    <property type="entry name" value="KRAB"/>
</dbReference>
<dbReference type="FunFam" id="3.30.160.60:FF:000745">
    <property type="entry name" value="zinc finger protein 181 isoform X1"/>
    <property type="match status" value="1"/>
</dbReference>
<name>A0A7N4Q185_SARHA</name>
<dbReference type="InterPro" id="IPR003309">
    <property type="entry name" value="SCAN_dom"/>
</dbReference>
<dbReference type="GO" id="GO:0000978">
    <property type="term" value="F:RNA polymerase II cis-regulatory region sequence-specific DNA binding"/>
    <property type="evidence" value="ECO:0007669"/>
    <property type="project" value="TreeGrafter"/>
</dbReference>
<dbReference type="FunFam" id="3.30.160.60:FF:000016">
    <property type="entry name" value="zinc finger protein 37 homolog"/>
    <property type="match status" value="1"/>
</dbReference>
<dbReference type="FunFam" id="3.30.160.60:FF:002343">
    <property type="entry name" value="Zinc finger protein 33A"/>
    <property type="match status" value="4"/>
</dbReference>
<keyword evidence="5" id="KW-0677">Repeat</keyword>
<dbReference type="GO" id="GO:0001228">
    <property type="term" value="F:DNA-binding transcription activator activity, RNA polymerase II-specific"/>
    <property type="evidence" value="ECO:0007669"/>
    <property type="project" value="TreeGrafter"/>
</dbReference>
<keyword evidence="9" id="KW-0805">Transcription regulation</keyword>
<feature type="domain" description="C2H2-type" evidence="15">
    <location>
        <begin position="704"/>
        <end position="731"/>
    </location>
</feature>
<keyword evidence="11" id="KW-0804">Transcription</keyword>
<evidence type="ECO:0000256" key="5">
    <source>
        <dbReference type="ARBA" id="ARBA00022737"/>
    </source>
</evidence>
<dbReference type="Pfam" id="PF00096">
    <property type="entry name" value="zf-C2H2"/>
    <property type="match status" value="9"/>
</dbReference>
<keyword evidence="4" id="KW-0479">Metal-binding</keyword>
<dbReference type="FunFam" id="3.30.160.60:FF:000555">
    <property type="entry name" value="Zinc finger protein 1 homolog"/>
    <property type="match status" value="1"/>
</dbReference>
<evidence type="ECO:0000256" key="4">
    <source>
        <dbReference type="ARBA" id="ARBA00022723"/>
    </source>
</evidence>
<feature type="domain" description="KRAB" evidence="17">
    <location>
        <begin position="222"/>
        <end position="293"/>
    </location>
</feature>
<evidence type="ECO:0000256" key="8">
    <source>
        <dbReference type="ARBA" id="ARBA00022843"/>
    </source>
</evidence>
<dbReference type="InParanoid" id="A0A7N4Q185"/>
<evidence type="ECO:0000256" key="9">
    <source>
        <dbReference type="ARBA" id="ARBA00023015"/>
    </source>
</evidence>
<evidence type="ECO:0000256" key="6">
    <source>
        <dbReference type="ARBA" id="ARBA00022771"/>
    </source>
</evidence>
<evidence type="ECO:0000256" key="7">
    <source>
        <dbReference type="ARBA" id="ARBA00022833"/>
    </source>
</evidence>
<dbReference type="FunCoup" id="A0A7N4Q185">
    <property type="interactions" value="57"/>
</dbReference>
<feature type="domain" description="C2H2-type" evidence="15">
    <location>
        <begin position="676"/>
        <end position="703"/>
    </location>
</feature>
<feature type="domain" description="C2H2-type" evidence="15">
    <location>
        <begin position="592"/>
        <end position="619"/>
    </location>
</feature>
<dbReference type="InterPro" id="IPR036236">
    <property type="entry name" value="Znf_C2H2_sf"/>
</dbReference>
<dbReference type="GO" id="GO:0005634">
    <property type="term" value="C:nucleus"/>
    <property type="evidence" value="ECO:0007669"/>
    <property type="project" value="UniProtKB-SubCell"/>
</dbReference>
<dbReference type="SUPFAM" id="SSF109640">
    <property type="entry name" value="KRAB domain (Kruppel-associated box)"/>
    <property type="match status" value="1"/>
</dbReference>
<evidence type="ECO:0000256" key="12">
    <source>
        <dbReference type="ARBA" id="ARBA00023242"/>
    </source>
</evidence>
<dbReference type="SMART" id="SM00349">
    <property type="entry name" value="KRAB"/>
    <property type="match status" value="1"/>
</dbReference>
<keyword evidence="7" id="KW-0862">Zinc</keyword>
<feature type="domain" description="C2H2-type" evidence="15">
    <location>
        <begin position="536"/>
        <end position="563"/>
    </location>
</feature>
<accession>A0A7N4Q185</accession>
<evidence type="ECO:0000259" key="15">
    <source>
        <dbReference type="PROSITE" id="PS50157"/>
    </source>
</evidence>
<dbReference type="PANTHER" id="PTHR24393">
    <property type="entry name" value="ZINC FINGER PROTEIN"/>
    <property type="match status" value="1"/>
</dbReference>
<reference evidence="18 19" key="1">
    <citation type="journal article" date="2011" name="Proc. Natl. Acad. Sci. U.S.A.">
        <title>Genetic diversity and population structure of the endangered marsupial Sarcophilus harrisii (Tasmanian devil).</title>
        <authorList>
            <person name="Miller W."/>
            <person name="Hayes V.M."/>
            <person name="Ratan A."/>
            <person name="Petersen D.C."/>
            <person name="Wittekindt N.E."/>
            <person name="Miller J."/>
            <person name="Walenz B."/>
            <person name="Knight J."/>
            <person name="Qi J."/>
            <person name="Zhao F."/>
            <person name="Wang Q."/>
            <person name="Bedoya-Reina O.C."/>
            <person name="Katiyar N."/>
            <person name="Tomsho L.P."/>
            <person name="Kasson L.M."/>
            <person name="Hardie R.A."/>
            <person name="Woodbridge P."/>
            <person name="Tindall E.A."/>
            <person name="Bertelsen M.F."/>
            <person name="Dixon D."/>
            <person name="Pyecroft S."/>
            <person name="Helgen K.M."/>
            <person name="Lesk A.M."/>
            <person name="Pringle T.H."/>
            <person name="Patterson N."/>
            <person name="Zhang Y."/>
            <person name="Kreiss A."/>
            <person name="Woods G.M."/>
            <person name="Jones M.E."/>
            <person name="Schuster S.C."/>
        </authorList>
    </citation>
    <scope>NUCLEOTIDE SEQUENCE [LARGE SCALE GENOMIC DNA]</scope>
</reference>
<dbReference type="CDD" id="cd07765">
    <property type="entry name" value="KRAB_A-box"/>
    <property type="match status" value="1"/>
</dbReference>
<sequence length="760" mass="89286">MFPHPDRGEKATFSSCQTGKKHPSQMYAGIQPGSEGNWIPTEDIHAKSTVMVPVEELFSLNKMTKSLSSQILDVHKQDKLLRINFPREQVNILERKRFNAEASHQTFRCFPYPEKAGPCEAVNQLWELCLQWLRPDIHTKEQILELLVLEQFLTILPSEIRIWVKSQNPENIEEVVTLVEDLTQMLKEDALHSQDSVFLRDRNTEKREKSYVFQVARCQESVTFKDVVPDFTWEELVQLDPVEQNLYRDVLLENYRNLVFLGLSASKPEMVSQLEHGEMPWMLESEAPRDSVIIPEAKASFEKWETSVEGSPKGAIMKRPRKLSSWNFKLKETFHCYGRLVRQQGPHEHLEQETVVHEEISSNEKGFESNEFERSFNLRPVLDTEQIPIVKNMYKYDIFGKNIKDNLGLLKYQKIRPGKKPFVYKEFGKTFSHISQLNLHHDHHSGEKPCTCNECKKIFTKWINSAEHQRIHSEENLDHYKCNECSKVLTKKLNLTEHQQIHFGEKPFKCKECGKTFKWISQFNVHYTHHSGEIPFTCSECRKAFIKWANFTEHQRIHSREKPYKCNECEKVFTKQSNLTQHQHTHFALKPFKCNECGKDYSYLSQLNLHQRIHSGEKPYKCNECGKSFTKQSNLNQHQHAHIGLKPFKCNECGKDYSYLSQLNLHQRIHSGEKPYKCNECEKAFTKRANLNQHQKIHSGEKPYKCNECNKAFTKQANLTRHHRIHSGEKPYKCNECGKAFTQRAHVTQHQRIHIRKKHY</sequence>
<dbReference type="FunFam" id="3.30.160.60:FF:000358">
    <property type="entry name" value="zinc finger protein 24"/>
    <property type="match status" value="1"/>
</dbReference>
<evidence type="ECO:0000313" key="19">
    <source>
        <dbReference type="Proteomes" id="UP000007648"/>
    </source>
</evidence>
<dbReference type="Gene3D" id="3.30.160.60">
    <property type="entry name" value="Classic Zinc Finger"/>
    <property type="match status" value="12"/>
</dbReference>
<evidence type="ECO:0000256" key="3">
    <source>
        <dbReference type="ARBA" id="ARBA00006991"/>
    </source>
</evidence>
<dbReference type="Pfam" id="PF01352">
    <property type="entry name" value="KRAB"/>
    <property type="match status" value="1"/>
</dbReference>
<dbReference type="GO" id="GO:0008270">
    <property type="term" value="F:zinc ion binding"/>
    <property type="evidence" value="ECO:0007669"/>
    <property type="project" value="UniProtKB-KW"/>
</dbReference>
<feature type="domain" description="C2H2-type" evidence="15">
    <location>
        <begin position="620"/>
        <end position="647"/>
    </location>
</feature>
<dbReference type="SMART" id="SM00431">
    <property type="entry name" value="SCAN"/>
    <property type="match status" value="1"/>
</dbReference>
<dbReference type="Proteomes" id="UP000007648">
    <property type="component" value="Unassembled WGS sequence"/>
</dbReference>
<dbReference type="Ensembl" id="ENSSHAT00000031846.1">
    <property type="protein sequence ID" value="ENSSHAP00000045691.1"/>
    <property type="gene ID" value="ENSSHAG00000031186.1"/>
</dbReference>
<dbReference type="InterPro" id="IPR038269">
    <property type="entry name" value="SCAN_sf"/>
</dbReference>
<feature type="compositionally biased region" description="Basic and acidic residues" evidence="14">
    <location>
        <begin position="1"/>
        <end position="10"/>
    </location>
</feature>
<evidence type="ECO:0000256" key="13">
    <source>
        <dbReference type="PROSITE-ProRule" id="PRU00042"/>
    </source>
</evidence>
<dbReference type="SMART" id="SM00355">
    <property type="entry name" value="ZnF_C2H2"/>
    <property type="match status" value="11"/>
</dbReference>
<dbReference type="PROSITE" id="PS00028">
    <property type="entry name" value="ZINC_FINGER_C2H2_1"/>
    <property type="match status" value="11"/>
</dbReference>
<proteinExistence type="inferred from homology"/>
<feature type="region of interest" description="Disordered" evidence="14">
    <location>
        <begin position="1"/>
        <end position="25"/>
    </location>
</feature>
<dbReference type="FunFam" id="3.30.160.60:FF:002090">
    <property type="entry name" value="Zinc finger protein 473"/>
    <property type="match status" value="1"/>
</dbReference>
<evidence type="ECO:0000256" key="1">
    <source>
        <dbReference type="ARBA" id="ARBA00003767"/>
    </source>
</evidence>
<evidence type="ECO:0008006" key="20">
    <source>
        <dbReference type="Google" id="ProtNLM"/>
    </source>
</evidence>
<dbReference type="Gene3D" id="6.10.140.140">
    <property type="match status" value="1"/>
</dbReference>
<evidence type="ECO:0000256" key="11">
    <source>
        <dbReference type="ARBA" id="ARBA00023163"/>
    </source>
</evidence>
<evidence type="ECO:0000313" key="18">
    <source>
        <dbReference type="Ensembl" id="ENSSHAP00000045691.1"/>
    </source>
</evidence>
<keyword evidence="12" id="KW-0539">Nucleus</keyword>
<dbReference type="Gene3D" id="1.10.4020.10">
    <property type="entry name" value="DNA breaking-rejoining enzymes"/>
    <property type="match status" value="1"/>
</dbReference>
<dbReference type="SUPFAM" id="SSF47353">
    <property type="entry name" value="Retrovirus capsid dimerization domain-like"/>
    <property type="match status" value="1"/>
</dbReference>
<evidence type="ECO:0000259" key="17">
    <source>
        <dbReference type="PROSITE" id="PS50805"/>
    </source>
</evidence>
<dbReference type="PROSITE" id="PS50805">
    <property type="entry name" value="KRAB"/>
    <property type="match status" value="1"/>
</dbReference>
<dbReference type="PANTHER" id="PTHR24393:SF100">
    <property type="entry name" value="ZINC FINGER PROTEIN-RELATED"/>
    <property type="match status" value="1"/>
</dbReference>
<evidence type="ECO:0000256" key="14">
    <source>
        <dbReference type="SAM" id="MobiDB-lite"/>
    </source>
</evidence>
<reference evidence="18" key="2">
    <citation type="submission" date="2025-08" db="UniProtKB">
        <authorList>
            <consortium name="Ensembl"/>
        </authorList>
    </citation>
    <scope>IDENTIFICATION</scope>
</reference>
<comment type="function">
    <text evidence="1">May be involved in transcriptional regulation.</text>
</comment>
<reference evidence="18" key="3">
    <citation type="submission" date="2025-09" db="UniProtKB">
        <authorList>
            <consortium name="Ensembl"/>
        </authorList>
    </citation>
    <scope>IDENTIFICATION</scope>
</reference>
<keyword evidence="10" id="KW-0238">DNA-binding</keyword>
<feature type="domain" description="C2H2-type" evidence="15">
    <location>
        <begin position="450"/>
        <end position="477"/>
    </location>
</feature>
<organism evidence="18 19">
    <name type="scientific">Sarcophilus harrisii</name>
    <name type="common">Tasmanian devil</name>
    <name type="synonym">Sarcophilus laniarius</name>
    <dbReference type="NCBI Taxonomy" id="9305"/>
    <lineage>
        <taxon>Eukaryota</taxon>
        <taxon>Metazoa</taxon>
        <taxon>Chordata</taxon>
        <taxon>Craniata</taxon>
        <taxon>Vertebrata</taxon>
        <taxon>Euteleostomi</taxon>
        <taxon>Mammalia</taxon>
        <taxon>Metatheria</taxon>
        <taxon>Dasyuromorphia</taxon>
        <taxon>Dasyuridae</taxon>
        <taxon>Sarcophilus</taxon>
    </lineage>
</organism>
<dbReference type="AlphaFoldDB" id="A0A7N4Q185"/>
<feature type="domain" description="C2H2-type" evidence="15">
    <location>
        <begin position="732"/>
        <end position="759"/>
    </location>
</feature>
<dbReference type="FunFam" id="1.10.4020.10:FF:000001">
    <property type="entry name" value="zinc finger protein 263 isoform X1"/>
    <property type="match status" value="1"/>
</dbReference>
<evidence type="ECO:0000259" key="16">
    <source>
        <dbReference type="PROSITE" id="PS50804"/>
    </source>
</evidence>
<keyword evidence="19" id="KW-1185">Reference proteome</keyword>
<feature type="domain" description="C2H2-type" evidence="15">
    <location>
        <begin position="480"/>
        <end position="507"/>
    </location>
</feature>
<feature type="domain" description="SCAN box" evidence="16">
    <location>
        <begin position="104"/>
        <end position="186"/>
    </location>
</feature>
<feature type="domain" description="C2H2-type" evidence="15">
    <location>
        <begin position="508"/>
        <end position="535"/>
    </location>
</feature>
<dbReference type="CDD" id="cd07936">
    <property type="entry name" value="SCAN"/>
    <property type="match status" value="1"/>
</dbReference>
<dbReference type="PROSITE" id="PS50804">
    <property type="entry name" value="SCAN_BOX"/>
    <property type="match status" value="1"/>
</dbReference>